<sequence length="580" mass="61330">MERIVSNHAAGIGPERDQPVLEVRGLTKSFFGNPVLQDASLTLHPGEVHGVVGENGAGKSTLMKILAGVYQRDSGTVLLRGQSVQFSHPTQAHEAGLSTVFQEFNLLPDRTVAENIYLGREPRKGLLVSRAKMNAATADLLDSLGIGFIRPTSLARSLSVAEQQIVEIAKAVSYDARIISMDEPTAALSGPEVDLLYGIVQRLAERGTGILYVSHRLREIFDLCETITVLKDGRIVDTKPAAELDDASLVRMMVGRPISAYFPDKLPAEPAAESQTAEGPAATPGEATAPTPLLELDGAGNDQLDGIGLKLMPGEIVGVAGLQGSGRTELLHAVFGAAPFNRGTMQLDGRPARPHSPRQAVRHGIALITEDRKAQGLSLNQSLLDNALGVVRAVFPGRTSTVRREVAGSFSILEVVARDLDQEVQYLSGGNQQKIVLAKWLAVSPRVVLLDEPTRGIDVGAKVAVYRLMRQLAAEGKGVLMVSSELPEVIGMSDRILVMRDGQLAGELPAGATEEEILRLATGARVPGWTPEGGHLTDPQPDGGAHPGGGQPDGDGHPSGGQPKGWPRVPEDGSTTGGTA</sequence>
<dbReference type="InterPro" id="IPR027417">
    <property type="entry name" value="P-loop_NTPase"/>
</dbReference>
<feature type="domain" description="ABC transporter" evidence="6">
    <location>
        <begin position="21"/>
        <end position="257"/>
    </location>
</feature>
<evidence type="ECO:0000313" key="8">
    <source>
        <dbReference type="Proteomes" id="UP000829069"/>
    </source>
</evidence>
<dbReference type="PROSITE" id="PS00211">
    <property type="entry name" value="ABC_TRANSPORTER_1"/>
    <property type="match status" value="1"/>
</dbReference>
<dbReference type="Pfam" id="PF00005">
    <property type="entry name" value="ABC_tran"/>
    <property type="match status" value="2"/>
</dbReference>
<dbReference type="SMART" id="SM00382">
    <property type="entry name" value="AAA"/>
    <property type="match status" value="2"/>
</dbReference>
<dbReference type="Gene3D" id="3.40.50.300">
    <property type="entry name" value="P-loop containing nucleotide triphosphate hydrolases"/>
    <property type="match status" value="2"/>
</dbReference>
<name>A0ABY3W6D6_9MICC</name>
<feature type="compositionally biased region" description="Gly residues" evidence="5">
    <location>
        <begin position="545"/>
        <end position="563"/>
    </location>
</feature>
<gene>
    <name evidence="7" type="ORF">MNQ99_00100</name>
</gene>
<keyword evidence="4 7" id="KW-0067">ATP-binding</keyword>
<keyword evidence="1" id="KW-0813">Transport</keyword>
<dbReference type="EMBL" id="CP093326">
    <property type="protein sequence ID" value="UNK45834.1"/>
    <property type="molecule type" value="Genomic_DNA"/>
</dbReference>
<dbReference type="PANTHER" id="PTHR43790">
    <property type="entry name" value="CARBOHYDRATE TRANSPORT ATP-BINDING PROTEIN MG119-RELATED"/>
    <property type="match status" value="1"/>
</dbReference>
<proteinExistence type="predicted"/>
<reference evidence="7 8" key="1">
    <citation type="submission" date="2022-03" db="EMBL/GenBank/DDBJ databases">
        <title>Isotopic signatures of nitrous oxide derived from detoxification processes.</title>
        <authorList>
            <person name="Behrendt U."/>
            <person name="Buchen C."/>
            <person name="Well R."/>
            <person name="Ulrich A."/>
            <person name="Rohe L."/>
            <person name="Kolb S."/>
            <person name="Schloter M."/>
            <person name="Horn M.A."/>
            <person name="Augustin J."/>
        </authorList>
    </citation>
    <scope>NUCLEOTIDE SEQUENCE [LARGE SCALE GENOMIC DNA]</scope>
    <source>
        <strain evidence="7 8">S4-C24</strain>
    </source>
</reference>
<dbReference type="RefSeq" id="WP_241913999.1">
    <property type="nucleotide sequence ID" value="NZ_CP093326.1"/>
</dbReference>
<evidence type="ECO:0000259" key="6">
    <source>
        <dbReference type="PROSITE" id="PS50893"/>
    </source>
</evidence>
<dbReference type="CDD" id="cd03216">
    <property type="entry name" value="ABC_Carb_Monos_I"/>
    <property type="match status" value="1"/>
</dbReference>
<dbReference type="PROSITE" id="PS50893">
    <property type="entry name" value="ABC_TRANSPORTER_2"/>
    <property type="match status" value="2"/>
</dbReference>
<evidence type="ECO:0000256" key="5">
    <source>
        <dbReference type="SAM" id="MobiDB-lite"/>
    </source>
</evidence>
<feature type="region of interest" description="Disordered" evidence="5">
    <location>
        <begin position="525"/>
        <end position="580"/>
    </location>
</feature>
<dbReference type="PANTHER" id="PTHR43790:SF9">
    <property type="entry name" value="GALACTOFURANOSE TRANSPORTER ATP-BINDING PROTEIN YTFR"/>
    <property type="match status" value="1"/>
</dbReference>
<protein>
    <submittedName>
        <fullName evidence="7">Sugar ABC transporter ATP-binding protein</fullName>
    </submittedName>
</protein>
<dbReference type="InterPro" id="IPR050107">
    <property type="entry name" value="ABC_carbohydrate_import_ATPase"/>
</dbReference>
<feature type="compositionally biased region" description="Low complexity" evidence="5">
    <location>
        <begin position="276"/>
        <end position="292"/>
    </location>
</feature>
<evidence type="ECO:0000256" key="3">
    <source>
        <dbReference type="ARBA" id="ARBA00022741"/>
    </source>
</evidence>
<dbReference type="CDD" id="cd03215">
    <property type="entry name" value="ABC_Carb_Monos_II"/>
    <property type="match status" value="1"/>
</dbReference>
<dbReference type="Proteomes" id="UP000829069">
    <property type="component" value="Chromosome"/>
</dbReference>
<dbReference type="InterPro" id="IPR017871">
    <property type="entry name" value="ABC_transporter-like_CS"/>
</dbReference>
<evidence type="ECO:0000256" key="1">
    <source>
        <dbReference type="ARBA" id="ARBA00022448"/>
    </source>
</evidence>
<keyword evidence="2" id="KW-0677">Repeat</keyword>
<evidence type="ECO:0000256" key="2">
    <source>
        <dbReference type="ARBA" id="ARBA00022737"/>
    </source>
</evidence>
<dbReference type="InterPro" id="IPR003593">
    <property type="entry name" value="AAA+_ATPase"/>
</dbReference>
<keyword evidence="8" id="KW-1185">Reference proteome</keyword>
<feature type="domain" description="ABC transporter" evidence="6">
    <location>
        <begin position="288"/>
        <end position="526"/>
    </location>
</feature>
<dbReference type="InterPro" id="IPR003439">
    <property type="entry name" value="ABC_transporter-like_ATP-bd"/>
</dbReference>
<keyword evidence="3" id="KW-0547">Nucleotide-binding</keyword>
<dbReference type="SUPFAM" id="SSF52540">
    <property type="entry name" value="P-loop containing nucleoside triphosphate hydrolases"/>
    <property type="match status" value="2"/>
</dbReference>
<evidence type="ECO:0000256" key="4">
    <source>
        <dbReference type="ARBA" id="ARBA00022840"/>
    </source>
</evidence>
<evidence type="ECO:0000313" key="7">
    <source>
        <dbReference type="EMBL" id="UNK45834.1"/>
    </source>
</evidence>
<dbReference type="GO" id="GO:0005524">
    <property type="term" value="F:ATP binding"/>
    <property type="evidence" value="ECO:0007669"/>
    <property type="project" value="UniProtKB-KW"/>
</dbReference>
<feature type="region of interest" description="Disordered" evidence="5">
    <location>
        <begin position="269"/>
        <end position="297"/>
    </location>
</feature>
<organism evidence="7 8">
    <name type="scientific">Arthrobacter sulfonylureivorans</name>
    <dbReference type="NCBI Taxonomy" id="2486855"/>
    <lineage>
        <taxon>Bacteria</taxon>
        <taxon>Bacillati</taxon>
        <taxon>Actinomycetota</taxon>
        <taxon>Actinomycetes</taxon>
        <taxon>Micrococcales</taxon>
        <taxon>Micrococcaceae</taxon>
        <taxon>Arthrobacter</taxon>
    </lineage>
</organism>
<accession>A0ABY3W6D6</accession>